<dbReference type="Proteomes" id="UP000243308">
    <property type="component" value="Unassembled WGS sequence"/>
</dbReference>
<dbReference type="EMBL" id="KN042432">
    <property type="protein sequence ID" value="KFH62457.1"/>
    <property type="molecule type" value="Genomic_DNA"/>
</dbReference>
<reference evidence="2 3" key="1">
    <citation type="submission" date="2011-02" db="EMBL/GenBank/DDBJ databases">
        <title>The Genome Sequence of Mortierella verticillata NRRL 6337.</title>
        <authorList>
            <consortium name="The Broad Institute Genome Sequencing Platform"/>
            <person name="Russ C."/>
            <person name="Cuomo C."/>
            <person name="Burger G."/>
            <person name="Gray M.W."/>
            <person name="Holland P.W.H."/>
            <person name="King N."/>
            <person name="Lang F.B.F."/>
            <person name="Roger A.J."/>
            <person name="Ruiz-Trillo I."/>
            <person name="Young S.K."/>
            <person name="Zeng Q."/>
            <person name="Gargeya S."/>
            <person name="Alvarado L."/>
            <person name="Berlin A."/>
            <person name="Chapman S.B."/>
            <person name="Chen Z."/>
            <person name="Freedman E."/>
            <person name="Gellesch M."/>
            <person name="Goldberg J."/>
            <person name="Griggs A."/>
            <person name="Gujja S."/>
            <person name="Heilman E."/>
            <person name="Heiman D."/>
            <person name="Howarth C."/>
            <person name="Mehta T."/>
            <person name="Neiman D."/>
            <person name="Pearson M."/>
            <person name="Roberts A."/>
            <person name="Saif S."/>
            <person name="Shea T."/>
            <person name="Shenoy N."/>
            <person name="Sisk P."/>
            <person name="Stolte C."/>
            <person name="Sykes S."/>
            <person name="White J."/>
            <person name="Yandava C."/>
            <person name="Haas B."/>
            <person name="Nusbaum C."/>
            <person name="Birren B."/>
        </authorList>
    </citation>
    <scope>NUCLEOTIDE SEQUENCE [LARGE SCALE GENOMIC DNA]</scope>
    <source>
        <strain evidence="2 3">NRRL 6337</strain>
    </source>
</reference>
<evidence type="ECO:0000313" key="3">
    <source>
        <dbReference type="Proteomes" id="UP000243308"/>
    </source>
</evidence>
<dbReference type="AlphaFoldDB" id="A0A086TKI0"/>
<gene>
    <name evidence="2" type="ORF">MVEG_11666</name>
</gene>
<name>A0A086TKI0_9FUNG</name>
<accession>A0A086TKI0</accession>
<organism evidence="2 3">
    <name type="scientific">Podila verticillata NRRL 6337</name>
    <dbReference type="NCBI Taxonomy" id="1069443"/>
    <lineage>
        <taxon>Eukaryota</taxon>
        <taxon>Fungi</taxon>
        <taxon>Fungi incertae sedis</taxon>
        <taxon>Mucoromycota</taxon>
        <taxon>Mortierellomycotina</taxon>
        <taxon>Mortierellomycetes</taxon>
        <taxon>Mortierellales</taxon>
        <taxon>Mortierellaceae</taxon>
        <taxon>Podila</taxon>
    </lineage>
</organism>
<protein>
    <submittedName>
        <fullName evidence="2">Uncharacterized protein</fullName>
    </submittedName>
</protein>
<proteinExistence type="predicted"/>
<keyword evidence="3" id="KW-1185">Reference proteome</keyword>
<evidence type="ECO:0000313" key="2">
    <source>
        <dbReference type="EMBL" id="KFH62457.1"/>
    </source>
</evidence>
<feature type="region of interest" description="Disordered" evidence="1">
    <location>
        <begin position="125"/>
        <end position="144"/>
    </location>
</feature>
<sequence>MYKDLEVSPYWIRMSLQKLDSKLIHNGWASYQQRDNDPTFEQETESAQQLAPSLLQRLGSLSYLKDLSIGLNLKNTLREISFFPALETTMPQDVQGYRLAEQGRSRGDRVDENTLAMAVLAGAGGTYPGRSEKQENNSGLAGLF</sequence>
<evidence type="ECO:0000256" key="1">
    <source>
        <dbReference type="SAM" id="MobiDB-lite"/>
    </source>
</evidence>